<reference evidence="9 10" key="1">
    <citation type="journal article" date="2019" name="Nat. Microbiol.">
        <title>Mediterranean grassland soil C-N compound turnover is dependent on rainfall and depth, and is mediated by genomically divergent microorganisms.</title>
        <authorList>
            <person name="Diamond S."/>
            <person name="Andeer P.F."/>
            <person name="Li Z."/>
            <person name="Crits-Christoph A."/>
            <person name="Burstein D."/>
            <person name="Anantharaman K."/>
            <person name="Lane K.R."/>
            <person name="Thomas B.C."/>
            <person name="Pan C."/>
            <person name="Northen T.R."/>
            <person name="Banfield J.F."/>
        </authorList>
    </citation>
    <scope>NUCLEOTIDE SEQUENCE [LARGE SCALE GENOMIC DNA]</scope>
    <source>
        <strain evidence="9">NP_5</strain>
    </source>
</reference>
<feature type="transmembrane region" description="Helical" evidence="8">
    <location>
        <begin position="124"/>
        <end position="149"/>
    </location>
</feature>
<dbReference type="GO" id="GO:0005886">
    <property type="term" value="C:plasma membrane"/>
    <property type="evidence" value="ECO:0007669"/>
    <property type="project" value="UniProtKB-SubCell"/>
</dbReference>
<dbReference type="GO" id="GO:0008360">
    <property type="term" value="P:regulation of cell shape"/>
    <property type="evidence" value="ECO:0007669"/>
    <property type="project" value="UniProtKB-KW"/>
</dbReference>
<dbReference type="GO" id="GO:0009252">
    <property type="term" value="P:peptidoglycan biosynthetic process"/>
    <property type="evidence" value="ECO:0007669"/>
    <property type="project" value="UniProtKB-KW"/>
</dbReference>
<name>A0A537M261_9BACT</name>
<evidence type="ECO:0000256" key="7">
    <source>
        <dbReference type="ARBA" id="ARBA00023136"/>
    </source>
</evidence>
<dbReference type="Proteomes" id="UP000320393">
    <property type="component" value="Unassembled WGS sequence"/>
</dbReference>
<keyword evidence="3 8" id="KW-0812">Transmembrane</keyword>
<keyword evidence="5" id="KW-0573">Peptidoglycan synthesis</keyword>
<evidence type="ECO:0008006" key="11">
    <source>
        <dbReference type="Google" id="ProtNLM"/>
    </source>
</evidence>
<keyword evidence="6 8" id="KW-1133">Transmembrane helix</keyword>
<evidence type="ECO:0000256" key="4">
    <source>
        <dbReference type="ARBA" id="ARBA00022960"/>
    </source>
</evidence>
<dbReference type="PANTHER" id="PTHR47019">
    <property type="entry name" value="LIPID II FLIPPASE MURJ"/>
    <property type="match status" value="1"/>
</dbReference>
<evidence type="ECO:0000256" key="1">
    <source>
        <dbReference type="ARBA" id="ARBA00004651"/>
    </source>
</evidence>
<feature type="transmembrane region" description="Helical" evidence="8">
    <location>
        <begin position="33"/>
        <end position="53"/>
    </location>
</feature>
<dbReference type="GO" id="GO:0015648">
    <property type="term" value="F:lipid-linked peptidoglycan transporter activity"/>
    <property type="evidence" value="ECO:0007669"/>
    <property type="project" value="TreeGrafter"/>
</dbReference>
<evidence type="ECO:0000313" key="9">
    <source>
        <dbReference type="EMBL" id="TMJ14295.1"/>
    </source>
</evidence>
<keyword evidence="2" id="KW-1003">Cell membrane</keyword>
<keyword evidence="4" id="KW-0133">Cell shape</keyword>
<dbReference type="InterPro" id="IPR051050">
    <property type="entry name" value="Lipid_II_flippase_MurJ/MviN"/>
</dbReference>
<evidence type="ECO:0000256" key="2">
    <source>
        <dbReference type="ARBA" id="ARBA00022475"/>
    </source>
</evidence>
<feature type="transmembrane region" description="Helical" evidence="8">
    <location>
        <begin position="65"/>
        <end position="85"/>
    </location>
</feature>
<feature type="transmembrane region" description="Helical" evidence="8">
    <location>
        <begin position="161"/>
        <end position="185"/>
    </location>
</feature>
<evidence type="ECO:0000256" key="6">
    <source>
        <dbReference type="ARBA" id="ARBA00022989"/>
    </source>
</evidence>
<feature type="transmembrane region" description="Helical" evidence="8">
    <location>
        <begin position="91"/>
        <end position="112"/>
    </location>
</feature>
<evidence type="ECO:0000256" key="8">
    <source>
        <dbReference type="SAM" id="Phobius"/>
    </source>
</evidence>
<evidence type="ECO:0000256" key="5">
    <source>
        <dbReference type="ARBA" id="ARBA00022984"/>
    </source>
</evidence>
<sequence length="210" mass="21523">MVPVMAAMLALSEPLVRVVFQRGAFDPRATHAVALGLVGFAVGSVPYAAYYIVTRTFYALHDTRTPVRIGLYMIALNALANALFMRYLGHVGIALSTSLVALANVGWMLGVLRRRLGGIDGMAVAATGVRTGVAGAVLALVSLGTLRAVGHVVGPAGFSGAAIPLVAALVAGSAAYLGVCAILGVRELALLGSLTQRGRSRPRPAGSGEM</sequence>
<proteinExistence type="predicted"/>
<comment type="subcellular location">
    <subcellularLocation>
        <location evidence="1">Cell membrane</location>
        <topology evidence="1">Multi-pass membrane protein</topology>
    </subcellularLocation>
</comment>
<evidence type="ECO:0000313" key="10">
    <source>
        <dbReference type="Proteomes" id="UP000320393"/>
    </source>
</evidence>
<dbReference type="AlphaFoldDB" id="A0A537M261"/>
<gene>
    <name evidence="9" type="ORF">E6H02_03440</name>
</gene>
<dbReference type="Pfam" id="PF03023">
    <property type="entry name" value="MurJ"/>
    <property type="match status" value="1"/>
</dbReference>
<dbReference type="PANTHER" id="PTHR47019:SF1">
    <property type="entry name" value="LIPID II FLIPPASE MURJ"/>
    <property type="match status" value="1"/>
</dbReference>
<protein>
    <recommendedName>
        <fullName evidence="11">Murein biosynthesis integral membrane protein MurJ</fullName>
    </recommendedName>
</protein>
<dbReference type="GO" id="GO:0034204">
    <property type="term" value="P:lipid translocation"/>
    <property type="evidence" value="ECO:0007669"/>
    <property type="project" value="TreeGrafter"/>
</dbReference>
<evidence type="ECO:0000256" key="3">
    <source>
        <dbReference type="ARBA" id="ARBA00022692"/>
    </source>
</evidence>
<comment type="caution">
    <text evidence="9">The sequence shown here is derived from an EMBL/GenBank/DDBJ whole genome shotgun (WGS) entry which is preliminary data.</text>
</comment>
<keyword evidence="7 8" id="KW-0472">Membrane</keyword>
<dbReference type="InterPro" id="IPR004268">
    <property type="entry name" value="MurJ"/>
</dbReference>
<organism evidence="9 10">
    <name type="scientific">Candidatus Segetimicrobium genomatis</name>
    <dbReference type="NCBI Taxonomy" id="2569760"/>
    <lineage>
        <taxon>Bacteria</taxon>
        <taxon>Bacillati</taxon>
        <taxon>Candidatus Sysuimicrobiota</taxon>
        <taxon>Candidatus Sysuimicrobiia</taxon>
        <taxon>Candidatus Sysuimicrobiales</taxon>
        <taxon>Candidatus Segetimicrobiaceae</taxon>
        <taxon>Candidatus Segetimicrobium</taxon>
    </lineage>
</organism>
<accession>A0A537M261</accession>
<dbReference type="EMBL" id="VBAM01000117">
    <property type="protein sequence ID" value="TMJ14295.1"/>
    <property type="molecule type" value="Genomic_DNA"/>
</dbReference>